<feature type="region of interest" description="Disordered" evidence="3">
    <location>
        <begin position="273"/>
        <end position="313"/>
    </location>
</feature>
<dbReference type="FunFam" id="1.10.238.10:FF:000003">
    <property type="entry name" value="Calmodulin A"/>
    <property type="match status" value="1"/>
</dbReference>
<keyword evidence="2" id="KW-0106">Calcium</keyword>
<dbReference type="InterPro" id="IPR011992">
    <property type="entry name" value="EF-hand-dom_pair"/>
</dbReference>
<organism evidence="5">
    <name type="scientific">Neobodo designis</name>
    <name type="common">Flagellated protozoan</name>
    <name type="synonym">Bodo designis</name>
    <dbReference type="NCBI Taxonomy" id="312471"/>
    <lineage>
        <taxon>Eukaryota</taxon>
        <taxon>Discoba</taxon>
        <taxon>Euglenozoa</taxon>
        <taxon>Kinetoplastea</taxon>
        <taxon>Metakinetoplastina</taxon>
        <taxon>Neobodonida</taxon>
        <taxon>Neobodo</taxon>
    </lineage>
</organism>
<dbReference type="Gene3D" id="1.10.238.10">
    <property type="entry name" value="EF-hand"/>
    <property type="match status" value="1"/>
</dbReference>
<dbReference type="Pfam" id="PF13499">
    <property type="entry name" value="EF-hand_7"/>
    <property type="match status" value="1"/>
</dbReference>
<dbReference type="CDD" id="cd00051">
    <property type="entry name" value="EFh"/>
    <property type="match status" value="1"/>
</dbReference>
<sequence length="331" mass="35474">MPPPADSVFVDAVATSENDASVRRLLSGFLTHVGRGAEESADLRSMAMACVAAAETCTPLHDPLANELSSAVAGASCPAAVVEWLLAFMEPKCRGGRAVNSNEDAAFVAFAVDGALPREAVVPALHRCGANPTHAQINDLLKNEGDTIGVVAFRNVANACHQTATTRDELMAAFRALDLDGNGVLDASEFAVLLQGDGEPLSDEEVQAALALADTNGDGRISVDEFVALMCDDAAPITAPKPRPADAIPAQTVSPSLTKRDFLNTQMEDARMRSEELYRRRQGMSSERRERERRLAEEAEQERRREEEAAARRAIDEKAARNKKSSCCVVA</sequence>
<dbReference type="InterPro" id="IPR050230">
    <property type="entry name" value="CALM/Myosin/TropC-like"/>
</dbReference>
<protein>
    <recommendedName>
        <fullName evidence="4">EF-hand domain-containing protein</fullName>
    </recommendedName>
</protein>
<dbReference type="EMBL" id="HBGF01002218">
    <property type="protein sequence ID" value="CAD9090507.1"/>
    <property type="molecule type" value="Transcribed_RNA"/>
</dbReference>
<feature type="domain" description="EF-hand" evidence="4">
    <location>
        <begin position="201"/>
        <end position="236"/>
    </location>
</feature>
<evidence type="ECO:0000256" key="1">
    <source>
        <dbReference type="ARBA" id="ARBA00022737"/>
    </source>
</evidence>
<reference evidence="5" key="1">
    <citation type="submission" date="2021-01" db="EMBL/GenBank/DDBJ databases">
        <authorList>
            <person name="Corre E."/>
            <person name="Pelletier E."/>
            <person name="Niang G."/>
            <person name="Scheremetjew M."/>
            <person name="Finn R."/>
            <person name="Kale V."/>
            <person name="Holt S."/>
            <person name="Cochrane G."/>
            <person name="Meng A."/>
            <person name="Brown T."/>
            <person name="Cohen L."/>
        </authorList>
    </citation>
    <scope>NUCLEOTIDE SEQUENCE</scope>
    <source>
        <strain evidence="5">CCAP 1951/1</strain>
    </source>
</reference>
<proteinExistence type="predicted"/>
<keyword evidence="1" id="KW-0677">Repeat</keyword>
<dbReference type="SMART" id="SM00054">
    <property type="entry name" value="EFh"/>
    <property type="match status" value="2"/>
</dbReference>
<dbReference type="AlphaFoldDB" id="A0A7S1KZP8"/>
<dbReference type="InterPro" id="IPR002048">
    <property type="entry name" value="EF_hand_dom"/>
</dbReference>
<dbReference type="SUPFAM" id="SSF47473">
    <property type="entry name" value="EF-hand"/>
    <property type="match status" value="1"/>
</dbReference>
<feature type="compositionally biased region" description="Basic and acidic residues" evidence="3">
    <location>
        <begin position="286"/>
        <end position="313"/>
    </location>
</feature>
<feature type="domain" description="EF-hand" evidence="4">
    <location>
        <begin position="165"/>
        <end position="200"/>
    </location>
</feature>
<gene>
    <name evidence="5" type="ORF">NDES1114_LOCUS1535</name>
</gene>
<name>A0A7S1KZP8_NEODS</name>
<dbReference type="GO" id="GO:0005509">
    <property type="term" value="F:calcium ion binding"/>
    <property type="evidence" value="ECO:0007669"/>
    <property type="project" value="InterPro"/>
</dbReference>
<dbReference type="InterPro" id="IPR018247">
    <property type="entry name" value="EF_Hand_1_Ca_BS"/>
</dbReference>
<evidence type="ECO:0000313" key="5">
    <source>
        <dbReference type="EMBL" id="CAD9090507.1"/>
    </source>
</evidence>
<dbReference type="PROSITE" id="PS00018">
    <property type="entry name" value="EF_HAND_1"/>
    <property type="match status" value="2"/>
</dbReference>
<evidence type="ECO:0000256" key="2">
    <source>
        <dbReference type="ARBA" id="ARBA00022837"/>
    </source>
</evidence>
<dbReference type="PANTHER" id="PTHR23048:SF0">
    <property type="entry name" value="CALMODULIN LIKE 3"/>
    <property type="match status" value="1"/>
</dbReference>
<evidence type="ECO:0000259" key="4">
    <source>
        <dbReference type="PROSITE" id="PS50222"/>
    </source>
</evidence>
<dbReference type="PANTHER" id="PTHR23048">
    <property type="entry name" value="MYOSIN LIGHT CHAIN 1, 3"/>
    <property type="match status" value="1"/>
</dbReference>
<dbReference type="GO" id="GO:0016460">
    <property type="term" value="C:myosin II complex"/>
    <property type="evidence" value="ECO:0007669"/>
    <property type="project" value="TreeGrafter"/>
</dbReference>
<accession>A0A7S1KZP8</accession>
<evidence type="ECO:0000256" key="3">
    <source>
        <dbReference type="SAM" id="MobiDB-lite"/>
    </source>
</evidence>
<dbReference type="PROSITE" id="PS50222">
    <property type="entry name" value="EF_HAND_2"/>
    <property type="match status" value="2"/>
</dbReference>